<protein>
    <submittedName>
        <fullName evidence="2">Thioredoxin family protein</fullName>
    </submittedName>
</protein>
<evidence type="ECO:0000259" key="1">
    <source>
        <dbReference type="Pfam" id="PF13192"/>
    </source>
</evidence>
<dbReference type="RefSeq" id="WP_191155356.1">
    <property type="nucleotide sequence ID" value="NZ_JACXAI010000002.1"/>
</dbReference>
<sequence>MKIIKLEQPNCRNCGFVENFLNDNEVEYESIDVMQNTDVAVKYGIMSTPVTILLDDEGKEVKRSNGYNPGELEEMAELLG</sequence>
<name>A0A926NDY0_9BACI</name>
<reference evidence="2" key="1">
    <citation type="submission" date="2020-09" db="EMBL/GenBank/DDBJ databases">
        <title>A novel bacterium of genus Bacillus, isolated from South China Sea.</title>
        <authorList>
            <person name="Huang H."/>
            <person name="Mo K."/>
            <person name="Hu Y."/>
        </authorList>
    </citation>
    <scope>NUCLEOTIDE SEQUENCE</scope>
    <source>
        <strain evidence="2">IB182487</strain>
    </source>
</reference>
<accession>A0A926NDY0</accession>
<keyword evidence="3" id="KW-1185">Reference proteome</keyword>
<dbReference type="InterPro" id="IPR012336">
    <property type="entry name" value="Thioredoxin-like_fold"/>
</dbReference>
<dbReference type="SUPFAM" id="SSF52833">
    <property type="entry name" value="Thioredoxin-like"/>
    <property type="match status" value="1"/>
</dbReference>
<feature type="domain" description="Thioredoxin-like fold" evidence="1">
    <location>
        <begin position="4"/>
        <end position="57"/>
    </location>
</feature>
<dbReference type="EMBL" id="JACXAI010000002">
    <property type="protein sequence ID" value="MBD1379065.1"/>
    <property type="molecule type" value="Genomic_DNA"/>
</dbReference>
<dbReference type="Gene3D" id="3.40.30.10">
    <property type="entry name" value="Glutaredoxin"/>
    <property type="match status" value="1"/>
</dbReference>
<organism evidence="2 3">
    <name type="scientific">Metabacillus arenae</name>
    <dbReference type="NCBI Taxonomy" id="2771434"/>
    <lineage>
        <taxon>Bacteria</taxon>
        <taxon>Bacillati</taxon>
        <taxon>Bacillota</taxon>
        <taxon>Bacilli</taxon>
        <taxon>Bacillales</taxon>
        <taxon>Bacillaceae</taxon>
        <taxon>Metabacillus</taxon>
    </lineage>
</organism>
<proteinExistence type="predicted"/>
<evidence type="ECO:0000313" key="2">
    <source>
        <dbReference type="EMBL" id="MBD1379065.1"/>
    </source>
</evidence>
<dbReference type="AlphaFoldDB" id="A0A926NDY0"/>
<dbReference type="Proteomes" id="UP000626844">
    <property type="component" value="Unassembled WGS sequence"/>
</dbReference>
<dbReference type="CDD" id="cd02947">
    <property type="entry name" value="TRX_family"/>
    <property type="match status" value="1"/>
</dbReference>
<dbReference type="Pfam" id="PF13192">
    <property type="entry name" value="Thioredoxin_3"/>
    <property type="match status" value="1"/>
</dbReference>
<dbReference type="InterPro" id="IPR036249">
    <property type="entry name" value="Thioredoxin-like_sf"/>
</dbReference>
<evidence type="ECO:0000313" key="3">
    <source>
        <dbReference type="Proteomes" id="UP000626844"/>
    </source>
</evidence>
<comment type="caution">
    <text evidence="2">The sequence shown here is derived from an EMBL/GenBank/DDBJ whole genome shotgun (WGS) entry which is preliminary data.</text>
</comment>
<gene>
    <name evidence="2" type="ORF">IC621_02375</name>
</gene>